<feature type="modified residue" description="4-aspartylphosphate" evidence="2">
    <location>
        <position position="57"/>
    </location>
</feature>
<name>A0ABW5C7E0_9PROT</name>
<protein>
    <submittedName>
        <fullName evidence="4">Response regulator</fullName>
    </submittedName>
</protein>
<dbReference type="RefSeq" id="WP_377314491.1">
    <property type="nucleotide sequence ID" value="NZ_JBHUIY010000004.1"/>
</dbReference>
<reference evidence="5" key="1">
    <citation type="journal article" date="2019" name="Int. J. Syst. Evol. Microbiol.">
        <title>The Global Catalogue of Microorganisms (GCM) 10K type strain sequencing project: providing services to taxonomists for standard genome sequencing and annotation.</title>
        <authorList>
            <consortium name="The Broad Institute Genomics Platform"/>
            <consortium name="The Broad Institute Genome Sequencing Center for Infectious Disease"/>
            <person name="Wu L."/>
            <person name="Ma J."/>
        </authorList>
    </citation>
    <scope>NUCLEOTIDE SEQUENCE [LARGE SCALE GENOMIC DNA]</scope>
    <source>
        <strain evidence="5">KCTC 15012</strain>
    </source>
</reference>
<evidence type="ECO:0000313" key="5">
    <source>
        <dbReference type="Proteomes" id="UP001597296"/>
    </source>
</evidence>
<dbReference type="InterPro" id="IPR001789">
    <property type="entry name" value="Sig_transdc_resp-reg_receiver"/>
</dbReference>
<dbReference type="InterPro" id="IPR011006">
    <property type="entry name" value="CheY-like_superfamily"/>
</dbReference>
<sequence>MADRILIADDEAFSRRMVASMLREDWPDGVTAVASSAEALIELTGPTANRIKMLISDFNMPGINGLQLLKAIRLGVDGVRRDLPVMLLTGHADRALIGMALALDADAFLAKPIAKGTLRDKIARVLAAPRSIKPIEAYALINPREDMLVHWREGDSPAAAPVPDADSGPSISLPLAEVPEDSILAAPIRFPDGTDVVPAGRRLGRALLDRLADLKAMGLPVEPVHIQTQ</sequence>
<dbReference type="Pfam" id="PF00072">
    <property type="entry name" value="Response_reg"/>
    <property type="match status" value="1"/>
</dbReference>
<evidence type="ECO:0000313" key="4">
    <source>
        <dbReference type="EMBL" id="MFD2232831.1"/>
    </source>
</evidence>
<dbReference type="Proteomes" id="UP001597296">
    <property type="component" value="Unassembled WGS sequence"/>
</dbReference>
<evidence type="ECO:0000256" key="1">
    <source>
        <dbReference type="ARBA" id="ARBA00022553"/>
    </source>
</evidence>
<dbReference type="SMART" id="SM00448">
    <property type="entry name" value="REC"/>
    <property type="match status" value="1"/>
</dbReference>
<proteinExistence type="predicted"/>
<keyword evidence="5" id="KW-1185">Reference proteome</keyword>
<comment type="caution">
    <text evidence="4">The sequence shown here is derived from an EMBL/GenBank/DDBJ whole genome shotgun (WGS) entry which is preliminary data.</text>
</comment>
<dbReference type="InterPro" id="IPR050595">
    <property type="entry name" value="Bact_response_regulator"/>
</dbReference>
<dbReference type="PROSITE" id="PS50110">
    <property type="entry name" value="RESPONSE_REGULATORY"/>
    <property type="match status" value="1"/>
</dbReference>
<organism evidence="4 5">
    <name type="scientific">Phaeospirillum tilakii</name>
    <dbReference type="NCBI Taxonomy" id="741673"/>
    <lineage>
        <taxon>Bacteria</taxon>
        <taxon>Pseudomonadati</taxon>
        <taxon>Pseudomonadota</taxon>
        <taxon>Alphaproteobacteria</taxon>
        <taxon>Rhodospirillales</taxon>
        <taxon>Rhodospirillaceae</taxon>
        <taxon>Phaeospirillum</taxon>
    </lineage>
</organism>
<dbReference type="PANTHER" id="PTHR44591">
    <property type="entry name" value="STRESS RESPONSE REGULATOR PROTEIN 1"/>
    <property type="match status" value="1"/>
</dbReference>
<accession>A0ABW5C7E0</accession>
<dbReference type="EMBL" id="JBHUIY010000004">
    <property type="protein sequence ID" value="MFD2232831.1"/>
    <property type="molecule type" value="Genomic_DNA"/>
</dbReference>
<dbReference type="SUPFAM" id="SSF52172">
    <property type="entry name" value="CheY-like"/>
    <property type="match status" value="1"/>
</dbReference>
<feature type="domain" description="Response regulatory" evidence="3">
    <location>
        <begin position="4"/>
        <end position="126"/>
    </location>
</feature>
<dbReference type="Gene3D" id="3.40.50.2300">
    <property type="match status" value="1"/>
</dbReference>
<evidence type="ECO:0000259" key="3">
    <source>
        <dbReference type="PROSITE" id="PS50110"/>
    </source>
</evidence>
<gene>
    <name evidence="4" type="ORF">ACFSNB_03340</name>
</gene>
<dbReference type="PANTHER" id="PTHR44591:SF3">
    <property type="entry name" value="RESPONSE REGULATORY DOMAIN-CONTAINING PROTEIN"/>
    <property type="match status" value="1"/>
</dbReference>
<keyword evidence="1 2" id="KW-0597">Phosphoprotein</keyword>
<evidence type="ECO:0000256" key="2">
    <source>
        <dbReference type="PROSITE-ProRule" id="PRU00169"/>
    </source>
</evidence>
<dbReference type="CDD" id="cd00156">
    <property type="entry name" value="REC"/>
    <property type="match status" value="1"/>
</dbReference>